<feature type="compositionally biased region" description="Low complexity" evidence="1">
    <location>
        <begin position="167"/>
        <end position="187"/>
    </location>
</feature>
<feature type="compositionally biased region" description="Low complexity" evidence="1">
    <location>
        <begin position="108"/>
        <end position="118"/>
    </location>
</feature>
<keyword evidence="2" id="KW-1133">Transmembrane helix</keyword>
<evidence type="ECO:0000256" key="3">
    <source>
        <dbReference type="SAM" id="SignalP"/>
    </source>
</evidence>
<feature type="region of interest" description="Disordered" evidence="1">
    <location>
        <begin position="104"/>
        <end position="187"/>
    </location>
</feature>
<evidence type="ECO:0000256" key="2">
    <source>
        <dbReference type="SAM" id="Phobius"/>
    </source>
</evidence>
<gene>
    <name evidence="4" type="ORF">ZYGR_0AS02710</name>
</gene>
<accession>A0A1Q3AGX0</accession>
<proteinExistence type="predicted"/>
<evidence type="ECO:0000313" key="4">
    <source>
        <dbReference type="EMBL" id="GAV54948.1"/>
    </source>
</evidence>
<comment type="caution">
    <text evidence="4">The sequence shown here is derived from an EMBL/GenBank/DDBJ whole genome shotgun (WGS) entry which is preliminary data.</text>
</comment>
<feature type="compositionally biased region" description="Basic and acidic residues" evidence="1">
    <location>
        <begin position="126"/>
        <end position="150"/>
    </location>
</feature>
<protein>
    <submittedName>
        <fullName evidence="4">Uncharacterized protein</fullName>
    </submittedName>
</protein>
<dbReference type="EMBL" id="BDGX01000045">
    <property type="protein sequence ID" value="GAV54948.1"/>
    <property type="molecule type" value="Genomic_DNA"/>
</dbReference>
<feature type="chain" id="PRO_5012704446" evidence="3">
    <location>
        <begin position="23"/>
        <end position="318"/>
    </location>
</feature>
<keyword evidence="2" id="KW-0472">Membrane</keyword>
<name>A0A1Q3AGX0_ZYGRO</name>
<evidence type="ECO:0000313" key="5">
    <source>
        <dbReference type="Proteomes" id="UP000187013"/>
    </source>
</evidence>
<dbReference type="AlphaFoldDB" id="A0A1Q3AGX0"/>
<dbReference type="OrthoDB" id="4070717at2759"/>
<dbReference type="Proteomes" id="UP000187013">
    <property type="component" value="Unassembled WGS sequence"/>
</dbReference>
<feature type="transmembrane region" description="Helical" evidence="2">
    <location>
        <begin position="297"/>
        <end position="315"/>
    </location>
</feature>
<keyword evidence="3" id="KW-0732">Signal</keyword>
<organism evidence="4 5">
    <name type="scientific">Zygosaccharomyces rouxii</name>
    <dbReference type="NCBI Taxonomy" id="4956"/>
    <lineage>
        <taxon>Eukaryota</taxon>
        <taxon>Fungi</taxon>
        <taxon>Dikarya</taxon>
        <taxon>Ascomycota</taxon>
        <taxon>Saccharomycotina</taxon>
        <taxon>Saccharomycetes</taxon>
        <taxon>Saccharomycetales</taxon>
        <taxon>Saccharomycetaceae</taxon>
        <taxon>Zygosaccharomyces</taxon>
    </lineage>
</organism>
<reference evidence="4 5" key="1">
    <citation type="submission" date="2016-08" db="EMBL/GenBank/DDBJ databases">
        <title>Draft genome sequence of allopolyploid Zygosaccharomyces rouxii.</title>
        <authorList>
            <person name="Watanabe J."/>
            <person name="Uehara K."/>
            <person name="Mogi Y."/>
            <person name="Tsukioka Y."/>
        </authorList>
    </citation>
    <scope>NUCLEOTIDE SEQUENCE [LARGE SCALE GENOMIC DNA]</scope>
    <source>
        <strain evidence="4 5">NBRC 110957</strain>
    </source>
</reference>
<feature type="signal peptide" evidence="3">
    <location>
        <begin position="1"/>
        <end position="22"/>
    </location>
</feature>
<keyword evidence="2" id="KW-0812">Transmembrane</keyword>
<sequence>MFRKFNLASSLVGLYLYAKTVSSSPYEVTVFDSENASMLSEEQPLSIHVKPEILSPEVIEKLGTSSNIIFSDLPNSPQFVSLKDYESMMFATNELLDELLQQNRANDGDGNNNNNDNNSQNQIKEPSNKEDRGDYESIKRIYDDNQHEDDQVQEPPKSEYEEEPSTEEFTTTSTVLETQPETTVTETESSCYECISHSTYSSPCTSTSTFVEPTPSSTSSEEDYSCSHCSSTHTPKKTKHHKTTASTTISNNGTISSVHPTFTSKHYWKPDNSTKIQHPKLNHTNHSSIGFHNASSSIMPTTIFFAFLISILVFAQMC</sequence>
<evidence type="ECO:0000256" key="1">
    <source>
        <dbReference type="SAM" id="MobiDB-lite"/>
    </source>
</evidence>